<feature type="domain" description="HTH deoR-type" evidence="4">
    <location>
        <begin position="2"/>
        <end position="60"/>
    </location>
</feature>
<dbReference type="GO" id="GO:0003700">
    <property type="term" value="F:DNA-binding transcription factor activity"/>
    <property type="evidence" value="ECO:0007669"/>
    <property type="project" value="InterPro"/>
</dbReference>
<dbReference type="PROSITE" id="PS51000">
    <property type="entry name" value="HTH_DEOR_2"/>
    <property type="match status" value="1"/>
</dbReference>
<dbReference type="EMBL" id="RBAH01000004">
    <property type="protein sequence ID" value="RKN85475.1"/>
    <property type="molecule type" value="Genomic_DNA"/>
</dbReference>
<dbReference type="InterPro" id="IPR036388">
    <property type="entry name" value="WH-like_DNA-bd_sf"/>
</dbReference>
<dbReference type="InterPro" id="IPR018356">
    <property type="entry name" value="Tscrpt_reg_HTH_DeoR_CS"/>
</dbReference>
<keyword evidence="2" id="KW-0238">DNA-binding</keyword>
<dbReference type="Pfam" id="PF08279">
    <property type="entry name" value="HTH_11"/>
    <property type="match status" value="1"/>
</dbReference>
<dbReference type="Proteomes" id="UP000282311">
    <property type="component" value="Unassembled WGS sequence"/>
</dbReference>
<dbReference type="PANTHER" id="PTHR34580:SF1">
    <property type="entry name" value="PROTEIN PAFC"/>
    <property type="match status" value="1"/>
</dbReference>
<dbReference type="PROSITE" id="PS00894">
    <property type="entry name" value="HTH_DEOR_1"/>
    <property type="match status" value="1"/>
</dbReference>
<evidence type="ECO:0000259" key="4">
    <source>
        <dbReference type="PROSITE" id="PS51000"/>
    </source>
</evidence>
<organism evidence="5 6">
    <name type="scientific">Paenibacillus ginsengarvi</name>
    <dbReference type="NCBI Taxonomy" id="400777"/>
    <lineage>
        <taxon>Bacteria</taxon>
        <taxon>Bacillati</taxon>
        <taxon>Bacillota</taxon>
        <taxon>Bacilli</taxon>
        <taxon>Bacillales</taxon>
        <taxon>Paenibacillaceae</taxon>
        <taxon>Paenibacillus</taxon>
    </lineage>
</organism>
<evidence type="ECO:0000313" key="6">
    <source>
        <dbReference type="Proteomes" id="UP000282311"/>
    </source>
</evidence>
<comment type="caution">
    <text evidence="5">The sequence shown here is derived from an EMBL/GenBank/DDBJ whole genome shotgun (WGS) entry which is preliminary data.</text>
</comment>
<reference evidence="5 6" key="1">
    <citation type="journal article" date="2007" name="Int. J. Syst. Evol. Microbiol.">
        <title>Paenibacillus ginsengarvi sp. nov., isolated from soil from ginseng cultivation.</title>
        <authorList>
            <person name="Yoon M.H."/>
            <person name="Ten L.N."/>
            <person name="Im W.T."/>
        </authorList>
    </citation>
    <scope>NUCLEOTIDE SEQUENCE [LARGE SCALE GENOMIC DNA]</scope>
    <source>
        <strain evidence="5 6">KCTC 13059</strain>
    </source>
</reference>
<protein>
    <submittedName>
        <fullName evidence="5">WYL domain-containing protein</fullName>
    </submittedName>
</protein>
<dbReference type="PIRSF" id="PIRSF016838">
    <property type="entry name" value="PafC"/>
    <property type="match status" value="1"/>
</dbReference>
<dbReference type="InterPro" id="IPR026881">
    <property type="entry name" value="WYL_dom"/>
</dbReference>
<dbReference type="Gene3D" id="1.10.10.10">
    <property type="entry name" value="Winged helix-like DNA-binding domain superfamily/Winged helix DNA-binding domain"/>
    <property type="match status" value="1"/>
</dbReference>
<dbReference type="InterPro" id="IPR057727">
    <property type="entry name" value="WCX_dom"/>
</dbReference>
<evidence type="ECO:0000256" key="2">
    <source>
        <dbReference type="ARBA" id="ARBA00023125"/>
    </source>
</evidence>
<evidence type="ECO:0000256" key="1">
    <source>
        <dbReference type="ARBA" id="ARBA00023015"/>
    </source>
</evidence>
<dbReference type="GO" id="GO:0003677">
    <property type="term" value="F:DNA binding"/>
    <property type="evidence" value="ECO:0007669"/>
    <property type="project" value="UniProtKB-KW"/>
</dbReference>
<sequence length="343" mass="37888">MRADRLLSILLLLQTYGKMTAAELAQRLEVSERTIHRDMESLSSAGVPVAADRGTGGGWRLMNDYRTNLTGLQENEIASLFLSVPDKALDDLGWRRSSEGALIKLLAALPGKGRSMAEFVRERIYLDSNGWRNYSEAADALPVLLEATLQERQIIITYEKSGGASSKRRLSPLGLVMKGTVWYLIGSVEGEDAGNAGNAGAGGDVRTYRVSRIVQCGLTEERAVRPPDFQLASYWDASKERFVANLPRFEAKLRVRAESAYFVQMWKYATVLERGDEQDGWSVYRIRFQTEEEACRLALSLGGNGELIEPAGLRARIAAMAAEAAEWYGKIQEPSRDSGGSPE</sequence>
<keyword evidence="6" id="KW-1185">Reference proteome</keyword>
<gene>
    <name evidence="5" type="ORF">D7M11_07225</name>
</gene>
<keyword evidence="1" id="KW-0805">Transcription regulation</keyword>
<dbReference type="InterPro" id="IPR028349">
    <property type="entry name" value="PafC-like"/>
</dbReference>
<evidence type="ECO:0000313" key="5">
    <source>
        <dbReference type="EMBL" id="RKN85475.1"/>
    </source>
</evidence>
<dbReference type="RefSeq" id="WP_120746498.1">
    <property type="nucleotide sequence ID" value="NZ_RBAH01000004.1"/>
</dbReference>
<proteinExistence type="predicted"/>
<dbReference type="AlphaFoldDB" id="A0A3B0CII4"/>
<dbReference type="InterPro" id="IPR051534">
    <property type="entry name" value="CBASS_pafABC_assoc_protein"/>
</dbReference>
<dbReference type="Pfam" id="PF13280">
    <property type="entry name" value="WYL"/>
    <property type="match status" value="1"/>
</dbReference>
<dbReference type="InterPro" id="IPR001034">
    <property type="entry name" value="DeoR_HTH"/>
</dbReference>
<name>A0A3B0CII4_9BACL</name>
<dbReference type="Pfam" id="PF25583">
    <property type="entry name" value="WCX"/>
    <property type="match status" value="1"/>
</dbReference>
<dbReference type="OrthoDB" id="9815009at2"/>
<accession>A0A3B0CII4</accession>
<dbReference type="InterPro" id="IPR013196">
    <property type="entry name" value="HTH_11"/>
</dbReference>
<evidence type="ECO:0000256" key="3">
    <source>
        <dbReference type="ARBA" id="ARBA00023163"/>
    </source>
</evidence>
<dbReference type="PROSITE" id="PS52050">
    <property type="entry name" value="WYL"/>
    <property type="match status" value="1"/>
</dbReference>
<dbReference type="PANTHER" id="PTHR34580">
    <property type="match status" value="1"/>
</dbReference>
<dbReference type="InterPro" id="IPR036390">
    <property type="entry name" value="WH_DNA-bd_sf"/>
</dbReference>
<keyword evidence="3" id="KW-0804">Transcription</keyword>
<dbReference type="SUPFAM" id="SSF46785">
    <property type="entry name" value="Winged helix' DNA-binding domain"/>
    <property type="match status" value="1"/>
</dbReference>